<organism evidence="2 3">
    <name type="scientific">Zooshikella ganghwensis</name>
    <dbReference type="NCBI Taxonomy" id="202772"/>
    <lineage>
        <taxon>Bacteria</taxon>
        <taxon>Pseudomonadati</taxon>
        <taxon>Pseudomonadota</taxon>
        <taxon>Gammaproteobacteria</taxon>
        <taxon>Oceanospirillales</taxon>
        <taxon>Zooshikellaceae</taxon>
        <taxon>Zooshikella</taxon>
    </lineage>
</organism>
<dbReference type="InterPro" id="IPR002645">
    <property type="entry name" value="STAS_dom"/>
</dbReference>
<accession>A0A4P9VI57</accession>
<dbReference type="SUPFAM" id="SSF52091">
    <property type="entry name" value="SpoIIaa-like"/>
    <property type="match status" value="1"/>
</dbReference>
<evidence type="ECO:0000313" key="2">
    <source>
        <dbReference type="EMBL" id="RDH42888.1"/>
    </source>
</evidence>
<dbReference type="Gene3D" id="3.30.750.24">
    <property type="entry name" value="STAS domain"/>
    <property type="match status" value="1"/>
</dbReference>
<name>A0A4P9VI57_9GAMM</name>
<protein>
    <submittedName>
        <fullName evidence="2">Anti-sigma factor antagonist</fullName>
    </submittedName>
</protein>
<dbReference type="AlphaFoldDB" id="A0A4P9VI57"/>
<dbReference type="Proteomes" id="UP000257039">
    <property type="component" value="Unassembled WGS sequence"/>
</dbReference>
<dbReference type="CDD" id="cd07043">
    <property type="entry name" value="STAS_anti-anti-sigma_factors"/>
    <property type="match status" value="1"/>
</dbReference>
<comment type="caution">
    <text evidence="2">The sequence shown here is derived from an EMBL/GenBank/DDBJ whole genome shotgun (WGS) entry which is preliminary data.</text>
</comment>
<dbReference type="Pfam" id="PF13466">
    <property type="entry name" value="STAS_2"/>
    <property type="match status" value="1"/>
</dbReference>
<proteinExistence type="predicted"/>
<reference evidence="2 3" key="1">
    <citation type="submission" date="2017-04" db="EMBL/GenBank/DDBJ databases">
        <title>Draft genome sequence of Zooshikella ganghwensis VG4 isolated from Red Sea sediments.</title>
        <authorList>
            <person name="Rehman Z."/>
            <person name="Alam I."/>
            <person name="Kamau A."/>
            <person name="Bajic V."/>
            <person name="Leiknes T."/>
        </authorList>
    </citation>
    <scope>NUCLEOTIDE SEQUENCE [LARGE SCALE GENOMIC DNA]</scope>
    <source>
        <strain evidence="2 3">VG4</strain>
    </source>
</reference>
<dbReference type="InterPro" id="IPR036513">
    <property type="entry name" value="STAS_dom_sf"/>
</dbReference>
<evidence type="ECO:0000259" key="1">
    <source>
        <dbReference type="PROSITE" id="PS50801"/>
    </source>
</evidence>
<evidence type="ECO:0000313" key="3">
    <source>
        <dbReference type="Proteomes" id="UP000257039"/>
    </source>
</evidence>
<gene>
    <name evidence="2" type="ORF">B9G39_05165</name>
</gene>
<dbReference type="InterPro" id="IPR058548">
    <property type="entry name" value="MlaB-like_STAS"/>
</dbReference>
<dbReference type="RefSeq" id="WP_094786320.1">
    <property type="nucleotide sequence ID" value="NZ_NDXW01000001.1"/>
</dbReference>
<keyword evidence="3" id="KW-1185">Reference proteome</keyword>
<dbReference type="EMBL" id="NDXW01000001">
    <property type="protein sequence ID" value="RDH42888.1"/>
    <property type="molecule type" value="Genomic_DNA"/>
</dbReference>
<sequence>MTTATVELIQPGALKVTGSLEAANAVVIEQQGRDLMSGDNSVAAWQIDLSGITACSSVGLSVLLCWLRFAKKSSYQLKFINMSADLFDLARVSGLDSVLPLGIE</sequence>
<feature type="domain" description="STAS" evidence="1">
    <location>
        <begin position="14"/>
        <end position="104"/>
    </location>
</feature>
<dbReference type="PROSITE" id="PS50801">
    <property type="entry name" value="STAS"/>
    <property type="match status" value="1"/>
</dbReference>